<evidence type="ECO:0000256" key="1">
    <source>
        <dbReference type="ARBA" id="ARBA00022676"/>
    </source>
</evidence>
<organism evidence="4 5">
    <name type="scientific">Methanosarcina horonobensis HB-1 = JCM 15518</name>
    <dbReference type="NCBI Taxonomy" id="1434110"/>
    <lineage>
        <taxon>Archaea</taxon>
        <taxon>Methanobacteriati</taxon>
        <taxon>Methanobacteriota</taxon>
        <taxon>Stenosarchaea group</taxon>
        <taxon>Methanomicrobia</taxon>
        <taxon>Methanosarcinales</taxon>
        <taxon>Methanosarcinaceae</taxon>
        <taxon>Methanosarcina</taxon>
    </lineage>
</organism>
<keyword evidence="2 4" id="KW-0808">Transferase</keyword>
<name>A0A0E3WUT1_9EURY</name>
<dbReference type="SUPFAM" id="SSF53448">
    <property type="entry name" value="Nucleotide-diphospho-sugar transferases"/>
    <property type="match status" value="1"/>
</dbReference>
<dbReference type="AlphaFoldDB" id="A0A0E3WUT1"/>
<evidence type="ECO:0000256" key="2">
    <source>
        <dbReference type="ARBA" id="ARBA00022679"/>
    </source>
</evidence>
<evidence type="ECO:0000313" key="5">
    <source>
        <dbReference type="Proteomes" id="UP000033101"/>
    </source>
</evidence>
<feature type="domain" description="Glycosyltransferase 2-like" evidence="3">
    <location>
        <begin position="5"/>
        <end position="138"/>
    </location>
</feature>
<dbReference type="InterPro" id="IPR029044">
    <property type="entry name" value="Nucleotide-diphossugar_trans"/>
</dbReference>
<gene>
    <name evidence="4" type="ORF">MSHOH_0192</name>
</gene>
<dbReference type="GeneID" id="24829311"/>
<dbReference type="Gene3D" id="3.90.550.10">
    <property type="entry name" value="Spore Coat Polysaccharide Biosynthesis Protein SpsA, Chain A"/>
    <property type="match status" value="1"/>
</dbReference>
<dbReference type="EMBL" id="CP009516">
    <property type="protein sequence ID" value="AKB76675.1"/>
    <property type="molecule type" value="Genomic_DNA"/>
</dbReference>
<dbReference type="InterPro" id="IPR001173">
    <property type="entry name" value="Glyco_trans_2-like"/>
</dbReference>
<dbReference type="PANTHER" id="PTHR43630:SF1">
    <property type="entry name" value="POLY-BETA-1,6-N-ACETYL-D-GLUCOSAMINE SYNTHASE"/>
    <property type="match status" value="1"/>
</dbReference>
<evidence type="ECO:0000313" key="4">
    <source>
        <dbReference type="EMBL" id="AKB76675.1"/>
    </source>
</evidence>
<reference evidence="4 5" key="1">
    <citation type="submission" date="2014-07" db="EMBL/GenBank/DDBJ databases">
        <title>Methanogenic archaea and the global carbon cycle.</title>
        <authorList>
            <person name="Henriksen J.R."/>
            <person name="Luke J."/>
            <person name="Reinhart S."/>
            <person name="Benedict M.N."/>
            <person name="Youngblut N.D."/>
            <person name="Metcalf M.E."/>
            <person name="Whitaker R.J."/>
            <person name="Metcalf W.W."/>
        </authorList>
    </citation>
    <scope>NUCLEOTIDE SEQUENCE [LARGE SCALE GENOMIC DNA]</scope>
    <source>
        <strain evidence="4 5">HB-1</strain>
    </source>
</reference>
<dbReference type="KEGG" id="mhor:MSHOH_0192"/>
<dbReference type="Proteomes" id="UP000033101">
    <property type="component" value="Chromosome"/>
</dbReference>
<protein>
    <submittedName>
        <fullName evidence="4">Glycosyltransferase</fullName>
    </submittedName>
</protein>
<dbReference type="OrthoDB" id="46222at2157"/>
<dbReference type="PANTHER" id="PTHR43630">
    <property type="entry name" value="POLY-BETA-1,6-N-ACETYL-D-GLUCOSAMINE SYNTHASE"/>
    <property type="match status" value="1"/>
</dbReference>
<dbReference type="RefSeq" id="WP_048136746.1">
    <property type="nucleotide sequence ID" value="NZ_CP009516.1"/>
</dbReference>
<dbReference type="CDD" id="cd00761">
    <property type="entry name" value="Glyco_tranf_GTA_type"/>
    <property type="match status" value="1"/>
</dbReference>
<accession>A0A0E3WUT1</accession>
<dbReference type="STRING" id="1434110.MSHOH_0192"/>
<dbReference type="PATRIC" id="fig|1434110.4.peg.218"/>
<dbReference type="GO" id="GO:0016757">
    <property type="term" value="F:glycosyltransferase activity"/>
    <property type="evidence" value="ECO:0007669"/>
    <property type="project" value="UniProtKB-KW"/>
</dbReference>
<dbReference type="Pfam" id="PF00535">
    <property type="entry name" value="Glycos_transf_2"/>
    <property type="match status" value="1"/>
</dbReference>
<dbReference type="HOGENOM" id="CLU_076334_0_0_2"/>
<proteinExistence type="predicted"/>
<keyword evidence="5" id="KW-1185">Reference proteome</keyword>
<evidence type="ECO:0000259" key="3">
    <source>
        <dbReference type="Pfam" id="PF00535"/>
    </source>
</evidence>
<keyword evidence="1" id="KW-0328">Glycosyltransferase</keyword>
<sequence>MYILVTPAKNEAENLPDLIKSILSQTVKPNLWVIVDDGSTDATPEILANNEFGDWIKTIRLQPHPRDITFHYSFVCKNGFDYAIDFCTQMQIEYEFIGLIDADTLLENQYFEKLIDEFKTDPYIGIASGGIYYDNEGKLELDSVNKEYPRGTGRLWRKTCFMETEGYLIEPSPDSISNIKALLIGWKVKQFKNIIAIQKRMTSSADGLWKGYKSNGFIAYYLNKHPLLVFLNTIFYSTRNPYYVGIPYLYGYLLSIIKRKSKIRDKEIKDFFWNTRLKELISINIINIIR</sequence>